<dbReference type="Pfam" id="PF00270">
    <property type="entry name" value="DEAD"/>
    <property type="match status" value="1"/>
</dbReference>
<dbReference type="GO" id="GO:0003677">
    <property type="term" value="F:DNA binding"/>
    <property type="evidence" value="ECO:0007669"/>
    <property type="project" value="UniProtKB-KW"/>
</dbReference>
<keyword evidence="12" id="KW-0436">Ligase</keyword>
<gene>
    <name evidence="12" type="ORF">KIH39_07695</name>
</gene>
<evidence type="ECO:0000256" key="3">
    <source>
        <dbReference type="ARBA" id="ARBA00022801"/>
    </source>
</evidence>
<dbReference type="Gene3D" id="3.40.50.300">
    <property type="entry name" value="P-loop containing nucleotide triphosphate hydrolases"/>
    <property type="match status" value="2"/>
</dbReference>
<dbReference type="InterPro" id="IPR014001">
    <property type="entry name" value="Helicase_ATP-bd"/>
</dbReference>
<evidence type="ECO:0000256" key="8">
    <source>
        <dbReference type="ARBA" id="ARBA00023235"/>
    </source>
</evidence>
<dbReference type="InterPro" id="IPR001650">
    <property type="entry name" value="Helicase_C-like"/>
</dbReference>
<dbReference type="InterPro" id="IPR052511">
    <property type="entry name" value="ATP-dep_Helicase"/>
</dbReference>
<dbReference type="KEGG" id="tsph:KIH39_07695"/>
<dbReference type="GO" id="GO:0006281">
    <property type="term" value="P:DNA repair"/>
    <property type="evidence" value="ECO:0007669"/>
    <property type="project" value="UniProtKB-KW"/>
</dbReference>
<dbReference type="AlphaFoldDB" id="A0A8E6B8M6"/>
<reference evidence="12" key="1">
    <citation type="submission" date="2021-05" db="EMBL/GenBank/DDBJ databases">
        <title>Complete genome sequence of the cellulolytic planctomycete Telmatocola sphagniphila SP2T and characterization of the first cellulase from planctomycetes.</title>
        <authorList>
            <person name="Rakitin A.L."/>
            <person name="Beletsky A.V."/>
            <person name="Naumoff D.G."/>
            <person name="Kulichevskaya I.S."/>
            <person name="Mardanov A.V."/>
            <person name="Ravin N.V."/>
            <person name="Dedysh S.N."/>
        </authorList>
    </citation>
    <scope>NUCLEOTIDE SEQUENCE</scope>
    <source>
        <strain evidence="12">SP2T</strain>
    </source>
</reference>
<keyword evidence="6" id="KW-0238">DNA-binding</keyword>
<dbReference type="NCBIfam" id="TIGR04121">
    <property type="entry name" value="DEXH_lig_assoc"/>
    <property type="match status" value="1"/>
</dbReference>
<dbReference type="InterPro" id="IPR017170">
    <property type="entry name" value="Lhr-like"/>
</dbReference>
<dbReference type="PIRSF" id="PIRSF037307">
    <property type="entry name" value="Lhr-like_helic_prd"/>
    <property type="match status" value="1"/>
</dbReference>
<evidence type="ECO:0000256" key="6">
    <source>
        <dbReference type="ARBA" id="ARBA00023125"/>
    </source>
</evidence>
<dbReference type="RefSeq" id="WP_213498764.1">
    <property type="nucleotide sequence ID" value="NZ_CP074694.1"/>
</dbReference>
<evidence type="ECO:0000256" key="9">
    <source>
        <dbReference type="ARBA" id="ARBA00093467"/>
    </source>
</evidence>
<evidence type="ECO:0000256" key="2">
    <source>
        <dbReference type="ARBA" id="ARBA00022763"/>
    </source>
</evidence>
<evidence type="ECO:0000256" key="1">
    <source>
        <dbReference type="ARBA" id="ARBA00022741"/>
    </source>
</evidence>
<dbReference type="SUPFAM" id="SSF52540">
    <property type="entry name" value="P-loop containing nucleoside triphosphate hydrolases"/>
    <property type="match status" value="1"/>
</dbReference>
<dbReference type="Pfam" id="PF19306">
    <property type="entry name" value="WHD_Lhr"/>
    <property type="match status" value="1"/>
</dbReference>
<dbReference type="InterPro" id="IPR045628">
    <property type="entry name" value="Lhr_WH_dom"/>
</dbReference>
<keyword evidence="13" id="KW-1185">Reference proteome</keyword>
<accession>A0A8E6B8M6</accession>
<organism evidence="12 13">
    <name type="scientific">Telmatocola sphagniphila</name>
    <dbReference type="NCBI Taxonomy" id="1123043"/>
    <lineage>
        <taxon>Bacteria</taxon>
        <taxon>Pseudomonadati</taxon>
        <taxon>Planctomycetota</taxon>
        <taxon>Planctomycetia</taxon>
        <taxon>Gemmatales</taxon>
        <taxon>Gemmataceae</taxon>
    </lineage>
</organism>
<dbReference type="Proteomes" id="UP000676194">
    <property type="component" value="Chromosome"/>
</dbReference>
<dbReference type="SMART" id="SM00490">
    <property type="entry name" value="HELICc"/>
    <property type="match status" value="1"/>
</dbReference>
<dbReference type="GO" id="GO:0016887">
    <property type="term" value="F:ATP hydrolysis activity"/>
    <property type="evidence" value="ECO:0007669"/>
    <property type="project" value="TreeGrafter"/>
</dbReference>
<dbReference type="InterPro" id="IPR013701">
    <property type="entry name" value="Lhr-like_DEAD/DEAH_assoc"/>
</dbReference>
<keyword evidence="3" id="KW-0378">Hydrolase</keyword>
<dbReference type="PANTHER" id="PTHR47962:SF3">
    <property type="entry name" value="LARGE ATP-DEPENDENT HELICASE-RELATED PROTEIN"/>
    <property type="match status" value="1"/>
</dbReference>
<keyword evidence="2" id="KW-0227">DNA damage</keyword>
<evidence type="ECO:0000313" key="12">
    <source>
        <dbReference type="EMBL" id="QVL33781.1"/>
    </source>
</evidence>
<evidence type="ECO:0000256" key="4">
    <source>
        <dbReference type="ARBA" id="ARBA00022806"/>
    </source>
</evidence>
<dbReference type="CDD" id="cd18796">
    <property type="entry name" value="SF2_C_LHR"/>
    <property type="match status" value="1"/>
</dbReference>
<evidence type="ECO:0000256" key="5">
    <source>
        <dbReference type="ARBA" id="ARBA00022840"/>
    </source>
</evidence>
<keyword evidence="5" id="KW-0067">ATP-binding</keyword>
<feature type="domain" description="Helicase ATP-binding" evidence="10">
    <location>
        <begin position="43"/>
        <end position="238"/>
    </location>
</feature>
<sequence>MKPRKLPTPVLVDLPKPLTAAERLEHWFEAQGWTPFEFQRNTWAAYFRGESGLIHATTGTGKTYALWLAAVLEGLAERPAPLPEQERKPNRSRSEAEPLRVLWITPLRALAADTAQALQFPLEDLPLPWTIETRTGDTASSVKLRQKSRLPTALITTPESLTLLLTRPTAPSDFAGVRLVVVDEWHELIATKRGVQTELALARLRKWAPSLRTWGLSATLGNLPEARDVLLGNRSTESAPIRLIEGQEKKSIQIDSILPPDIERFPWAGHLGLKLLPEVLWQVEAAASSLIFTNTRSQTELWYQAILKERPGWAGQIALHHGSLETKTRRWVEKALRAGTLKCVVCTSTLDLGVDFSPVERVFQVGSPKGVARLLQRAGRSGHSPNRESRVTGVPTHAWELIEFAAARDAIASRFLESRPPLKNPIDVLAQHAVTMAVGGGFTADSLLEEIQSTASYASLTEEDWRWVLDFVTTGGPSLRAYPDYQKVHRGEDGQYRVDNPRIARHHLMAIGTIVSEAHLQVQFLRGPKLGSVEEAFAARLKPGDRFVFAGRLVQMVKIQDARLWVKAAKAEGTITVPRWMGGWMPLSTELASAARRKLDQAAQGIFDSAEMRAVQPLLELQQEWSQIPRLGEFLVEKTVSREGYHYYFYPFAGRLVHEGLAALFAYRLSRRKPLTFSMAVNDYGLELLCASEAPVFESLSEGLLASDGISEEIRDCINATEMSKRQFREVAHIAGLVFGGYPGQRKTARQLQASTGLIYEVFRNYEPENRLLKQAQEEVLERQLEQTRLIDTLKVLQKSRLVFQEIPRFTPFCFPLMVERLRERVSSEKLADRVKRLQEALERSARKI</sequence>
<proteinExistence type="inferred from homology"/>
<dbReference type="InterPro" id="IPR027417">
    <property type="entry name" value="P-loop_NTPase"/>
</dbReference>
<evidence type="ECO:0000259" key="11">
    <source>
        <dbReference type="PROSITE" id="PS51194"/>
    </source>
</evidence>
<protein>
    <submittedName>
        <fullName evidence="12">Ligase-associated DNA damage response DEXH box helicase</fullName>
    </submittedName>
</protein>
<dbReference type="SMART" id="SM00487">
    <property type="entry name" value="DEXDc"/>
    <property type="match status" value="1"/>
</dbReference>
<evidence type="ECO:0000313" key="13">
    <source>
        <dbReference type="Proteomes" id="UP000676194"/>
    </source>
</evidence>
<name>A0A8E6B8M6_9BACT</name>
<keyword evidence="7" id="KW-0234">DNA repair</keyword>
<evidence type="ECO:0000256" key="7">
    <source>
        <dbReference type="ARBA" id="ARBA00023204"/>
    </source>
</evidence>
<keyword evidence="1" id="KW-0547">Nucleotide-binding</keyword>
<dbReference type="Pfam" id="PF00271">
    <property type="entry name" value="Helicase_C"/>
    <property type="match status" value="1"/>
</dbReference>
<dbReference type="PROSITE" id="PS51194">
    <property type="entry name" value="HELICASE_CTER"/>
    <property type="match status" value="1"/>
</dbReference>
<dbReference type="Pfam" id="PF08494">
    <property type="entry name" value="DEAD_assoc"/>
    <property type="match status" value="1"/>
</dbReference>
<dbReference type="InterPro" id="IPR011545">
    <property type="entry name" value="DEAD/DEAH_box_helicase_dom"/>
</dbReference>
<dbReference type="PANTHER" id="PTHR47962">
    <property type="entry name" value="ATP-DEPENDENT HELICASE LHR-RELATED-RELATED"/>
    <property type="match status" value="1"/>
</dbReference>
<keyword evidence="8" id="KW-0413">Isomerase</keyword>
<dbReference type="EMBL" id="CP074694">
    <property type="protein sequence ID" value="QVL33781.1"/>
    <property type="molecule type" value="Genomic_DNA"/>
</dbReference>
<dbReference type="GO" id="GO:0016874">
    <property type="term" value="F:ligase activity"/>
    <property type="evidence" value="ECO:0007669"/>
    <property type="project" value="UniProtKB-KW"/>
</dbReference>
<evidence type="ECO:0000259" key="10">
    <source>
        <dbReference type="PROSITE" id="PS51192"/>
    </source>
</evidence>
<dbReference type="PROSITE" id="PS51192">
    <property type="entry name" value="HELICASE_ATP_BIND_1"/>
    <property type="match status" value="1"/>
</dbReference>
<comment type="similarity">
    <text evidence="9">Belongs to the Lhr helicase family. Lhr-Core subfamily.</text>
</comment>
<feature type="domain" description="Helicase C-terminal" evidence="11">
    <location>
        <begin position="275"/>
        <end position="430"/>
    </location>
</feature>
<dbReference type="InterPro" id="IPR026362">
    <property type="entry name" value="DEXH_lig_assoc"/>
</dbReference>
<dbReference type="GO" id="GO:0004386">
    <property type="term" value="F:helicase activity"/>
    <property type="evidence" value="ECO:0007669"/>
    <property type="project" value="UniProtKB-KW"/>
</dbReference>
<keyword evidence="4" id="KW-0347">Helicase</keyword>
<dbReference type="GO" id="GO:0005524">
    <property type="term" value="F:ATP binding"/>
    <property type="evidence" value="ECO:0007669"/>
    <property type="project" value="UniProtKB-KW"/>
</dbReference>